<accession>A0A4R6XVW6</accession>
<reference evidence="1 2" key="1">
    <citation type="submission" date="2019-03" db="EMBL/GenBank/DDBJ databases">
        <title>Genomic Encyclopedia of Type Strains, Phase IV (KMG-IV): sequencing the most valuable type-strain genomes for metagenomic binning, comparative biology and taxonomic classification.</title>
        <authorList>
            <person name="Goeker M."/>
        </authorList>
    </citation>
    <scope>NUCLEOTIDE SEQUENCE [LARGE SCALE GENOMIC DNA]</scope>
    <source>
        <strain evidence="1 2">DSM 25488</strain>
    </source>
</reference>
<gene>
    <name evidence="1" type="ORF">C8D91_0852</name>
</gene>
<organism evidence="1 2">
    <name type="scientific">Marinicella litoralis</name>
    <dbReference type="NCBI Taxonomy" id="644220"/>
    <lineage>
        <taxon>Bacteria</taxon>
        <taxon>Pseudomonadati</taxon>
        <taxon>Pseudomonadota</taxon>
        <taxon>Gammaproteobacteria</taxon>
        <taxon>Lysobacterales</taxon>
        <taxon>Marinicellaceae</taxon>
        <taxon>Marinicella</taxon>
    </lineage>
</organism>
<proteinExistence type="predicted"/>
<keyword evidence="2" id="KW-1185">Reference proteome</keyword>
<dbReference type="Proteomes" id="UP000295724">
    <property type="component" value="Unassembled WGS sequence"/>
</dbReference>
<dbReference type="AlphaFoldDB" id="A0A4R6XVW6"/>
<dbReference type="OrthoDB" id="6993559at2"/>
<evidence type="ECO:0000313" key="1">
    <source>
        <dbReference type="EMBL" id="TDR22364.1"/>
    </source>
</evidence>
<dbReference type="EMBL" id="SNZB01000002">
    <property type="protein sequence ID" value="TDR22364.1"/>
    <property type="molecule type" value="Genomic_DNA"/>
</dbReference>
<sequence>MQIRVSESMPTRPCDICLALQDDSVFADFALDEEGQLYLVRISFDGYGCCYPSWKEAPIKIESGVSQQLLEKVEKDNVATKDVANILSAYFINCGEAIWVDALQTHELI</sequence>
<comment type="caution">
    <text evidence="1">The sequence shown here is derived from an EMBL/GenBank/DDBJ whole genome shotgun (WGS) entry which is preliminary data.</text>
</comment>
<name>A0A4R6XVW6_9GAMM</name>
<evidence type="ECO:0000313" key="2">
    <source>
        <dbReference type="Proteomes" id="UP000295724"/>
    </source>
</evidence>
<protein>
    <submittedName>
        <fullName evidence="1">Uncharacterized protein</fullName>
    </submittedName>
</protein>